<dbReference type="Proteomes" id="UP001521785">
    <property type="component" value="Unassembled WGS sequence"/>
</dbReference>
<dbReference type="InterPro" id="IPR029058">
    <property type="entry name" value="AB_hydrolase_fold"/>
</dbReference>
<comment type="caution">
    <text evidence="2">The sequence shown here is derived from an EMBL/GenBank/DDBJ whole genome shotgun (WGS) entry which is preliminary data.</text>
</comment>
<accession>A0ABR3QNW6</accession>
<evidence type="ECO:0000259" key="1">
    <source>
        <dbReference type="Pfam" id="PF00135"/>
    </source>
</evidence>
<feature type="domain" description="Carboxylesterase type B" evidence="1">
    <location>
        <begin position="8"/>
        <end position="493"/>
    </location>
</feature>
<name>A0ABR3QNW6_9PLEO</name>
<reference evidence="2 3" key="1">
    <citation type="submission" date="2024-02" db="EMBL/GenBank/DDBJ databases">
        <title>De novo assembly and annotation of 12 fungi associated with fruit tree decline syndrome in Ontario, Canada.</title>
        <authorList>
            <person name="Sulman M."/>
            <person name="Ellouze W."/>
            <person name="Ilyukhin E."/>
        </authorList>
    </citation>
    <scope>NUCLEOTIDE SEQUENCE [LARGE SCALE GENOMIC DNA]</scope>
    <source>
        <strain evidence="2 3">M42-189</strain>
    </source>
</reference>
<dbReference type="InterPro" id="IPR002018">
    <property type="entry name" value="CarbesteraseB"/>
</dbReference>
<dbReference type="EMBL" id="JAKJXO020000018">
    <property type="protein sequence ID" value="KAL1593855.1"/>
    <property type="molecule type" value="Genomic_DNA"/>
</dbReference>
<evidence type="ECO:0000313" key="3">
    <source>
        <dbReference type="Proteomes" id="UP001521785"/>
    </source>
</evidence>
<sequence length="533" mass="58619">MDSLVTDTLVLIETGKLSGIRFDNATRAFLGIPYAAPPVGGQRWRPPKPAVAWQGVRAAMRFGPSSLQFPPPATSLYFGGESDFSEDCLYLNVYTGPKESNDRPVLVWFHFGAFQMGSAMNPMYNGEKLAAEGITVVTVNYRLGVFGFLAHRWLSAESHLQASGNWGILDQIAALEWVQRNVRALGGDPSNVTIGGVSAGGSSVHILRTSRLAKSLFCKAICESGPGIARDLDGHGHFATFTSLATAEEAGAELANLLGASSIEELREMPAQNLMMTQLARSQEPWESDLIPGSIGLSLFDTRYPIVDGHVLPVPPVAAFLSGKVADIPLMAGNEGNEGSGLMQIRSLVTYLEFVRATFGNHTDEALRLYPASSDAEALTSSAQFLSDQTFTYPVWTTVRLHARTLTSKVWYYQFHRAPPITADSKVLEREYAGAFHGSATLYMFGNLDAWKWDWTDGDRELSRRMVKITALFLKTGRPAQDGNIWPAVNSGKPDCTVMFHDADCMSRLRQPPQRLQQISAFWDRFYGFEHMC</sequence>
<dbReference type="Pfam" id="PF00135">
    <property type="entry name" value="COesterase"/>
    <property type="match status" value="1"/>
</dbReference>
<dbReference type="Gene3D" id="3.40.50.1820">
    <property type="entry name" value="alpha/beta hydrolase"/>
    <property type="match status" value="1"/>
</dbReference>
<dbReference type="InterPro" id="IPR050309">
    <property type="entry name" value="Type-B_Carboxylest/Lipase"/>
</dbReference>
<keyword evidence="3" id="KW-1185">Reference proteome</keyword>
<protein>
    <recommendedName>
        <fullName evidence="1">Carboxylesterase type B domain-containing protein</fullName>
    </recommendedName>
</protein>
<gene>
    <name evidence="2" type="ORF">SLS60_010588</name>
</gene>
<dbReference type="PANTHER" id="PTHR11559">
    <property type="entry name" value="CARBOXYLESTERASE"/>
    <property type="match status" value="1"/>
</dbReference>
<dbReference type="SUPFAM" id="SSF53474">
    <property type="entry name" value="alpha/beta-Hydrolases"/>
    <property type="match status" value="1"/>
</dbReference>
<organism evidence="2 3">
    <name type="scientific">Paraconiothyrium brasiliense</name>
    <dbReference type="NCBI Taxonomy" id="300254"/>
    <lineage>
        <taxon>Eukaryota</taxon>
        <taxon>Fungi</taxon>
        <taxon>Dikarya</taxon>
        <taxon>Ascomycota</taxon>
        <taxon>Pezizomycotina</taxon>
        <taxon>Dothideomycetes</taxon>
        <taxon>Pleosporomycetidae</taxon>
        <taxon>Pleosporales</taxon>
        <taxon>Massarineae</taxon>
        <taxon>Didymosphaeriaceae</taxon>
        <taxon>Paraconiothyrium</taxon>
    </lineage>
</organism>
<proteinExistence type="predicted"/>
<evidence type="ECO:0000313" key="2">
    <source>
        <dbReference type="EMBL" id="KAL1593855.1"/>
    </source>
</evidence>